<dbReference type="STRING" id="180088.A0A1J8QDC4"/>
<sequence>MSDWDQAAWQKLSEVAVKGAQYNSPQRQPHPECLEGTRVDLLNYIYAFLDNPEKNQLIWLHGTAGVGKSA</sequence>
<feature type="non-terminal residue" evidence="1">
    <location>
        <position position="70"/>
    </location>
</feature>
<name>A0A1J8QDC4_9AGAM</name>
<dbReference type="EMBL" id="LVVM01001378">
    <property type="protein sequence ID" value="OJA18655.1"/>
    <property type="molecule type" value="Genomic_DNA"/>
</dbReference>
<gene>
    <name evidence="1" type="ORF">AZE42_13214</name>
</gene>
<evidence type="ECO:0000313" key="2">
    <source>
        <dbReference type="Proteomes" id="UP000183567"/>
    </source>
</evidence>
<protein>
    <submittedName>
        <fullName evidence="1">Uncharacterized protein</fullName>
    </submittedName>
</protein>
<comment type="caution">
    <text evidence="1">The sequence shown here is derived from an EMBL/GenBank/DDBJ whole genome shotgun (WGS) entry which is preliminary data.</text>
</comment>
<dbReference type="OrthoDB" id="2928561at2759"/>
<dbReference type="AlphaFoldDB" id="A0A1J8QDC4"/>
<organism evidence="1 2">
    <name type="scientific">Rhizopogon vesiculosus</name>
    <dbReference type="NCBI Taxonomy" id="180088"/>
    <lineage>
        <taxon>Eukaryota</taxon>
        <taxon>Fungi</taxon>
        <taxon>Dikarya</taxon>
        <taxon>Basidiomycota</taxon>
        <taxon>Agaricomycotina</taxon>
        <taxon>Agaricomycetes</taxon>
        <taxon>Agaricomycetidae</taxon>
        <taxon>Boletales</taxon>
        <taxon>Suillineae</taxon>
        <taxon>Rhizopogonaceae</taxon>
        <taxon>Rhizopogon</taxon>
    </lineage>
</organism>
<dbReference type="Proteomes" id="UP000183567">
    <property type="component" value="Unassembled WGS sequence"/>
</dbReference>
<reference evidence="1 2" key="1">
    <citation type="submission" date="2016-03" db="EMBL/GenBank/DDBJ databases">
        <title>Comparative genomics of the ectomycorrhizal sister species Rhizopogon vinicolor and Rhizopogon vesiculosus (Basidiomycota: Boletales) reveals a divergence of the mating type B locus.</title>
        <authorList>
            <person name="Mujic A.B."/>
            <person name="Kuo A."/>
            <person name="Tritt A."/>
            <person name="Lipzen A."/>
            <person name="Chen C."/>
            <person name="Johnson J."/>
            <person name="Sharma A."/>
            <person name="Barry K."/>
            <person name="Grigoriev I.V."/>
            <person name="Spatafora J.W."/>
        </authorList>
    </citation>
    <scope>NUCLEOTIDE SEQUENCE [LARGE SCALE GENOMIC DNA]</scope>
    <source>
        <strain evidence="1 2">AM-OR11-056</strain>
    </source>
</reference>
<accession>A0A1J8QDC4</accession>
<evidence type="ECO:0000313" key="1">
    <source>
        <dbReference type="EMBL" id="OJA18655.1"/>
    </source>
</evidence>
<keyword evidence="2" id="KW-1185">Reference proteome</keyword>
<proteinExistence type="predicted"/>